<protein>
    <recommendedName>
        <fullName evidence="2">Anti-sigma factor antagonist</fullName>
    </recommendedName>
</protein>
<dbReference type="InterPro" id="IPR002645">
    <property type="entry name" value="STAS_dom"/>
</dbReference>
<dbReference type="RefSeq" id="WP_182607338.1">
    <property type="nucleotide sequence ID" value="NZ_VKHT01000659.1"/>
</dbReference>
<dbReference type="GO" id="GO:0043856">
    <property type="term" value="F:anti-sigma factor antagonist activity"/>
    <property type="evidence" value="ECO:0007669"/>
    <property type="project" value="InterPro"/>
</dbReference>
<dbReference type="InterPro" id="IPR036513">
    <property type="entry name" value="STAS_dom_sf"/>
</dbReference>
<comment type="caution">
    <text evidence="4">The sequence shown here is derived from an EMBL/GenBank/DDBJ whole genome shotgun (WGS) entry which is preliminary data.</text>
</comment>
<dbReference type="PANTHER" id="PTHR33495">
    <property type="entry name" value="ANTI-SIGMA FACTOR ANTAGONIST TM_1081-RELATED-RELATED"/>
    <property type="match status" value="1"/>
</dbReference>
<dbReference type="AlphaFoldDB" id="A0A7W3Y2L9"/>
<feature type="domain" description="STAS" evidence="3">
    <location>
        <begin position="26"/>
        <end position="123"/>
    </location>
</feature>
<dbReference type="NCBIfam" id="TIGR00377">
    <property type="entry name" value="ant_ant_sig"/>
    <property type="match status" value="1"/>
</dbReference>
<keyword evidence="5" id="KW-1185">Reference proteome</keyword>
<evidence type="ECO:0000313" key="5">
    <source>
        <dbReference type="Proteomes" id="UP000538929"/>
    </source>
</evidence>
<dbReference type="InterPro" id="IPR003658">
    <property type="entry name" value="Anti-sigma_ant"/>
</dbReference>
<gene>
    <name evidence="4" type="ORF">FNQ90_17850</name>
</gene>
<dbReference type="PANTHER" id="PTHR33495:SF2">
    <property type="entry name" value="ANTI-SIGMA FACTOR ANTAGONIST TM_1081-RELATED"/>
    <property type="match status" value="1"/>
</dbReference>
<name>A0A7W3Y2L9_9ACTN</name>
<reference evidence="5" key="1">
    <citation type="submission" date="2019-10" db="EMBL/GenBank/DDBJ databases">
        <title>Streptomyces sp. nov., a novel actinobacterium isolated from alkaline environment.</title>
        <authorList>
            <person name="Golinska P."/>
        </authorList>
    </citation>
    <scope>NUCLEOTIDE SEQUENCE [LARGE SCALE GENOMIC DNA]</scope>
    <source>
        <strain evidence="5">DSM 42118</strain>
    </source>
</reference>
<dbReference type="Gene3D" id="3.30.750.24">
    <property type="entry name" value="STAS domain"/>
    <property type="match status" value="1"/>
</dbReference>
<dbReference type="PROSITE" id="PS50801">
    <property type="entry name" value="STAS"/>
    <property type="match status" value="1"/>
</dbReference>
<evidence type="ECO:0000259" key="3">
    <source>
        <dbReference type="PROSITE" id="PS50801"/>
    </source>
</evidence>
<evidence type="ECO:0000256" key="1">
    <source>
        <dbReference type="ARBA" id="ARBA00009013"/>
    </source>
</evidence>
<sequence length="126" mass="13367">MDRVTSGSAHRPQFGVEVHRREVGAVITPRGELDHHSVDLLKEAIDSCISEGRYPIVIDCAGLGFCDSTGLNTLLAARMEIEEAGGRVHLAAMAPAVSRVFEITGADAVFPMHDTLEAALTAIEAG</sequence>
<comment type="similarity">
    <text evidence="1 2">Belongs to the anti-sigma-factor antagonist family.</text>
</comment>
<accession>A0A7W3Y2L9</accession>
<dbReference type="EMBL" id="VKHT01000659">
    <property type="protein sequence ID" value="MBB0245919.1"/>
    <property type="molecule type" value="Genomic_DNA"/>
</dbReference>
<evidence type="ECO:0000256" key="2">
    <source>
        <dbReference type="RuleBase" id="RU003749"/>
    </source>
</evidence>
<proteinExistence type="inferred from homology"/>
<evidence type="ECO:0000313" key="4">
    <source>
        <dbReference type="EMBL" id="MBB0245919.1"/>
    </source>
</evidence>
<organism evidence="4 5">
    <name type="scientific">Streptomyces alkaliphilus</name>
    <dbReference type="NCBI Taxonomy" id="1472722"/>
    <lineage>
        <taxon>Bacteria</taxon>
        <taxon>Bacillati</taxon>
        <taxon>Actinomycetota</taxon>
        <taxon>Actinomycetes</taxon>
        <taxon>Kitasatosporales</taxon>
        <taxon>Streptomycetaceae</taxon>
        <taxon>Streptomyces</taxon>
    </lineage>
</organism>
<dbReference type="CDD" id="cd07043">
    <property type="entry name" value="STAS_anti-anti-sigma_factors"/>
    <property type="match status" value="1"/>
</dbReference>
<dbReference type="Proteomes" id="UP000538929">
    <property type="component" value="Unassembled WGS sequence"/>
</dbReference>
<dbReference type="Pfam" id="PF01740">
    <property type="entry name" value="STAS"/>
    <property type="match status" value="1"/>
</dbReference>
<dbReference type="SUPFAM" id="SSF52091">
    <property type="entry name" value="SpoIIaa-like"/>
    <property type="match status" value="1"/>
</dbReference>